<dbReference type="RefSeq" id="WP_014937109.1">
    <property type="nucleotide sequence ID" value="NZ_CP011859.1"/>
</dbReference>
<reference evidence="2 3" key="1">
    <citation type="submission" date="2015-06" db="EMBL/GenBank/DDBJ databases">
        <title>R. anatipestifer strain HXb2 is the most virulent strain so far, and the genome sequence would help us uncover the pathogenesis.</title>
        <authorList>
            <person name="Hu Q."/>
            <person name="Qi J."/>
            <person name="Bo H."/>
            <person name="Liu G."/>
            <person name="Tao M."/>
            <person name="Ding Y."/>
            <person name="Xue Y."/>
        </authorList>
    </citation>
    <scope>NUCLEOTIDE SEQUENCE [LARGE SCALE GENOMIC DNA]</scope>
    <source>
        <strain evidence="2 3">HXb2</strain>
    </source>
</reference>
<protein>
    <recommendedName>
        <fullName evidence="4">Lipoprotein</fullName>
    </recommendedName>
</protein>
<evidence type="ECO:0000313" key="3">
    <source>
        <dbReference type="Proteomes" id="UP000189883"/>
    </source>
</evidence>
<proteinExistence type="predicted"/>
<feature type="chain" id="PRO_5010520247" description="Lipoprotein" evidence="1">
    <location>
        <begin position="22"/>
        <end position="222"/>
    </location>
</feature>
<keyword evidence="1" id="KW-0732">Signal</keyword>
<evidence type="ECO:0000313" key="2">
    <source>
        <dbReference type="EMBL" id="AQY23293.1"/>
    </source>
</evidence>
<sequence length="222" mass="25199">MKQLFYTSVFLLLISCGNNQTADNSLALTNNKTNVEFPIEAKIKTPNLPVADTLIATVNKTHFLITPEGKMFWGENPADTIRLLTDVTIEKAFLHLNGDTLLIFYTETDNDGATSRFEKINLASRQRILKAEIQGFNLGLPYIIGNFAYVTTLGTVGKLNLDNGQYAYQYIDLYDHKKYSFNSFDTIIFKDNLTFFLSENRNSKRIDSLIVNEKTGDRTIKK</sequence>
<evidence type="ECO:0008006" key="4">
    <source>
        <dbReference type="Google" id="ProtNLM"/>
    </source>
</evidence>
<organism evidence="2 3">
    <name type="scientific">Riemerella anatipestifer</name>
    <name type="common">Moraxella anatipestifer</name>
    <dbReference type="NCBI Taxonomy" id="34085"/>
    <lineage>
        <taxon>Bacteria</taxon>
        <taxon>Pseudomonadati</taxon>
        <taxon>Bacteroidota</taxon>
        <taxon>Flavobacteriia</taxon>
        <taxon>Flavobacteriales</taxon>
        <taxon>Weeksellaceae</taxon>
        <taxon>Riemerella</taxon>
    </lineage>
</organism>
<dbReference type="EMBL" id="CP011859">
    <property type="protein sequence ID" value="AQY23293.1"/>
    <property type="molecule type" value="Genomic_DNA"/>
</dbReference>
<dbReference type="Proteomes" id="UP000189883">
    <property type="component" value="Chromosome"/>
</dbReference>
<gene>
    <name evidence="2" type="ORF">AB406_2364</name>
</gene>
<accession>A0A1S7DW00</accession>
<evidence type="ECO:0000256" key="1">
    <source>
        <dbReference type="SAM" id="SignalP"/>
    </source>
</evidence>
<dbReference type="AlphaFoldDB" id="A0A1S7DW00"/>
<name>A0A1S7DW00_RIEAN</name>
<dbReference type="PROSITE" id="PS51257">
    <property type="entry name" value="PROKAR_LIPOPROTEIN"/>
    <property type="match status" value="1"/>
</dbReference>
<feature type="signal peptide" evidence="1">
    <location>
        <begin position="1"/>
        <end position="21"/>
    </location>
</feature>